<feature type="domain" description="Protein kinase" evidence="2">
    <location>
        <begin position="151"/>
        <end position="373"/>
    </location>
</feature>
<dbReference type="InterPro" id="IPR050122">
    <property type="entry name" value="RTK"/>
</dbReference>
<feature type="compositionally biased region" description="Low complexity" evidence="1">
    <location>
        <begin position="169"/>
        <end position="183"/>
    </location>
</feature>
<dbReference type="Pfam" id="PF07714">
    <property type="entry name" value="PK_Tyr_Ser-Thr"/>
    <property type="match status" value="1"/>
</dbReference>
<dbReference type="OrthoDB" id="3256376at2759"/>
<sequence>MRGRGNAIAIPAFKFKKRCPTVWLPSFCDSTIITCEKPQDLQLTSTDSGIIYCQKSGGTFYLPYFKNYFAGTSKPLYIISDVETPKFLALKGFEWSAIYSVSSSTYMAEEFCNATRFESQDCYFENFMCSIITDESLSEINVTCAVHLQTGKMVQKTSSEKFNSSIVASDSPNSKYSSDSPHSTESAPTNSEDWPPILIAIAGMAEVPREKIKFEQTLLELKIMSFVGKHDNIVELVGANTERIRKQAVFLIYEFCENGNVLEYICVKREGFVDQFSLRENANGVHNIDSTVVYENGLSRRLCSEDLIRWATEIATGMDFIASKNVYHGDLAARNILLTRHLVAKVGDFGLAKDLKDYALYVQRMNCPLPLKW</sequence>
<reference evidence="3" key="1">
    <citation type="submission" date="2021-06" db="EMBL/GenBank/DDBJ databases">
        <authorList>
            <person name="Hodson N. C."/>
            <person name="Mongue J. A."/>
            <person name="Jaron S. K."/>
        </authorList>
    </citation>
    <scope>NUCLEOTIDE SEQUENCE</scope>
</reference>
<dbReference type="PROSITE" id="PS50011">
    <property type="entry name" value="PROTEIN_KINASE_DOM"/>
    <property type="match status" value="1"/>
</dbReference>
<dbReference type="GO" id="GO:0005886">
    <property type="term" value="C:plasma membrane"/>
    <property type="evidence" value="ECO:0007669"/>
    <property type="project" value="TreeGrafter"/>
</dbReference>
<dbReference type="PROSITE" id="PS00109">
    <property type="entry name" value="PROTEIN_KINASE_TYR"/>
    <property type="match status" value="1"/>
</dbReference>
<dbReference type="PANTHER" id="PTHR24416:SF600">
    <property type="entry name" value="PDGF- AND VEGF-RECEPTOR RELATED, ISOFORM J"/>
    <property type="match status" value="1"/>
</dbReference>
<dbReference type="InterPro" id="IPR001245">
    <property type="entry name" value="Ser-Thr/Tyr_kinase_cat_dom"/>
</dbReference>
<dbReference type="SMART" id="SM00219">
    <property type="entry name" value="TyrKc"/>
    <property type="match status" value="1"/>
</dbReference>
<dbReference type="GO" id="GO:0043235">
    <property type="term" value="C:receptor complex"/>
    <property type="evidence" value="ECO:0007669"/>
    <property type="project" value="TreeGrafter"/>
</dbReference>
<gene>
    <name evidence="3" type="ORF">AFUS01_LOCUS1679</name>
</gene>
<evidence type="ECO:0000259" key="2">
    <source>
        <dbReference type="PROSITE" id="PS50011"/>
    </source>
</evidence>
<evidence type="ECO:0000256" key="1">
    <source>
        <dbReference type="SAM" id="MobiDB-lite"/>
    </source>
</evidence>
<dbReference type="InterPro" id="IPR000719">
    <property type="entry name" value="Prot_kinase_dom"/>
</dbReference>
<accession>A0A8J2NJI9</accession>
<dbReference type="GO" id="GO:0005524">
    <property type="term" value="F:ATP binding"/>
    <property type="evidence" value="ECO:0007669"/>
    <property type="project" value="InterPro"/>
</dbReference>
<dbReference type="PANTHER" id="PTHR24416">
    <property type="entry name" value="TYROSINE-PROTEIN KINASE RECEPTOR"/>
    <property type="match status" value="1"/>
</dbReference>
<dbReference type="GO" id="GO:0004714">
    <property type="term" value="F:transmembrane receptor protein tyrosine kinase activity"/>
    <property type="evidence" value="ECO:0007669"/>
    <property type="project" value="TreeGrafter"/>
</dbReference>
<organism evidence="3 4">
    <name type="scientific">Allacma fusca</name>
    <dbReference type="NCBI Taxonomy" id="39272"/>
    <lineage>
        <taxon>Eukaryota</taxon>
        <taxon>Metazoa</taxon>
        <taxon>Ecdysozoa</taxon>
        <taxon>Arthropoda</taxon>
        <taxon>Hexapoda</taxon>
        <taxon>Collembola</taxon>
        <taxon>Symphypleona</taxon>
        <taxon>Sminthuridae</taxon>
        <taxon>Allacma</taxon>
    </lineage>
</organism>
<evidence type="ECO:0000313" key="3">
    <source>
        <dbReference type="EMBL" id="CAG7666613.1"/>
    </source>
</evidence>
<name>A0A8J2NJI9_9HEXA</name>
<evidence type="ECO:0000313" key="4">
    <source>
        <dbReference type="Proteomes" id="UP000708208"/>
    </source>
</evidence>
<protein>
    <recommendedName>
        <fullName evidence="2">Protein kinase domain-containing protein</fullName>
    </recommendedName>
</protein>
<proteinExistence type="predicted"/>
<dbReference type="InterPro" id="IPR020635">
    <property type="entry name" value="Tyr_kinase_cat_dom"/>
</dbReference>
<dbReference type="Proteomes" id="UP000708208">
    <property type="component" value="Unassembled WGS sequence"/>
</dbReference>
<keyword evidence="4" id="KW-1185">Reference proteome</keyword>
<dbReference type="AlphaFoldDB" id="A0A8J2NJI9"/>
<dbReference type="InterPro" id="IPR008266">
    <property type="entry name" value="Tyr_kinase_AS"/>
</dbReference>
<comment type="caution">
    <text evidence="3">The sequence shown here is derived from an EMBL/GenBank/DDBJ whole genome shotgun (WGS) entry which is preliminary data.</text>
</comment>
<dbReference type="GO" id="GO:0007169">
    <property type="term" value="P:cell surface receptor protein tyrosine kinase signaling pathway"/>
    <property type="evidence" value="ECO:0007669"/>
    <property type="project" value="TreeGrafter"/>
</dbReference>
<feature type="region of interest" description="Disordered" evidence="1">
    <location>
        <begin position="165"/>
        <end position="191"/>
    </location>
</feature>
<dbReference type="EMBL" id="CAJVCH010009317">
    <property type="protein sequence ID" value="CAG7666613.1"/>
    <property type="molecule type" value="Genomic_DNA"/>
</dbReference>
<feature type="non-terminal residue" evidence="3">
    <location>
        <position position="1"/>
    </location>
</feature>